<evidence type="ECO:0000313" key="3">
    <source>
        <dbReference type="EMBL" id="KRL93554.1"/>
    </source>
</evidence>
<dbReference type="PANTHER" id="PTHR46825">
    <property type="entry name" value="D-ALANYL-D-ALANINE-CARBOXYPEPTIDASE/ENDOPEPTIDASE AMPH"/>
    <property type="match status" value="1"/>
</dbReference>
<dbReference type="InterPro" id="IPR001466">
    <property type="entry name" value="Beta-lactam-related"/>
</dbReference>
<dbReference type="InterPro" id="IPR050491">
    <property type="entry name" value="AmpC-like"/>
</dbReference>
<comment type="caution">
    <text evidence="3">The sequence shown here is derived from an EMBL/GenBank/DDBJ whole genome shotgun (WGS) entry which is preliminary data.</text>
</comment>
<dbReference type="AlphaFoldDB" id="A0A0R1URJ4"/>
<accession>A0A0R1URJ4</accession>
<dbReference type="Gene3D" id="3.40.710.10">
    <property type="entry name" value="DD-peptidase/beta-lactamase superfamily"/>
    <property type="match status" value="1"/>
</dbReference>
<dbReference type="Pfam" id="PF13457">
    <property type="entry name" value="GW"/>
    <property type="match status" value="1"/>
</dbReference>
<evidence type="ECO:0000256" key="1">
    <source>
        <dbReference type="ARBA" id="ARBA00022729"/>
    </source>
</evidence>
<dbReference type="PANTHER" id="PTHR46825:SF8">
    <property type="entry name" value="BETA-LACTAMASE-RELATED"/>
    <property type="match status" value="1"/>
</dbReference>
<dbReference type="InterPro" id="IPR038200">
    <property type="entry name" value="GW_dom_sf"/>
</dbReference>
<organism evidence="3 4">
    <name type="scientific">Levilactobacillus hammesii DSM 16381</name>
    <dbReference type="NCBI Taxonomy" id="1423753"/>
    <lineage>
        <taxon>Bacteria</taxon>
        <taxon>Bacillati</taxon>
        <taxon>Bacillota</taxon>
        <taxon>Bacilli</taxon>
        <taxon>Lactobacillales</taxon>
        <taxon>Lactobacillaceae</taxon>
        <taxon>Levilactobacillus</taxon>
    </lineage>
</organism>
<gene>
    <name evidence="3" type="ORF">FD28_GL001444</name>
</gene>
<dbReference type="InterPro" id="IPR025987">
    <property type="entry name" value="GW_dom"/>
</dbReference>
<evidence type="ECO:0000259" key="2">
    <source>
        <dbReference type="PROSITE" id="PS51780"/>
    </source>
</evidence>
<dbReference type="SUPFAM" id="SSF56601">
    <property type="entry name" value="beta-lactamase/transpeptidase-like"/>
    <property type="match status" value="1"/>
</dbReference>
<proteinExistence type="predicted"/>
<dbReference type="STRING" id="1423753.FD28_GL001444"/>
<reference evidence="3 4" key="1">
    <citation type="journal article" date="2015" name="Genome Announc.">
        <title>Expanding the biotechnology potential of lactobacilli through comparative genomics of 213 strains and associated genera.</title>
        <authorList>
            <person name="Sun Z."/>
            <person name="Harris H.M."/>
            <person name="McCann A."/>
            <person name="Guo C."/>
            <person name="Argimon S."/>
            <person name="Zhang W."/>
            <person name="Yang X."/>
            <person name="Jeffery I.B."/>
            <person name="Cooney J.C."/>
            <person name="Kagawa T.F."/>
            <person name="Liu W."/>
            <person name="Song Y."/>
            <person name="Salvetti E."/>
            <person name="Wrobel A."/>
            <person name="Rasinkangas P."/>
            <person name="Parkhill J."/>
            <person name="Rea M.C."/>
            <person name="O'Sullivan O."/>
            <person name="Ritari J."/>
            <person name="Douillard F.P."/>
            <person name="Paul Ross R."/>
            <person name="Yang R."/>
            <person name="Briner A.E."/>
            <person name="Felis G.E."/>
            <person name="de Vos W.M."/>
            <person name="Barrangou R."/>
            <person name="Klaenhammer T.R."/>
            <person name="Caufield P.W."/>
            <person name="Cui Y."/>
            <person name="Zhang H."/>
            <person name="O'Toole P.W."/>
        </authorList>
    </citation>
    <scope>NUCLEOTIDE SEQUENCE [LARGE SCALE GENOMIC DNA]</scope>
    <source>
        <strain evidence="3 4">DSM 16381</strain>
    </source>
</reference>
<dbReference type="Proteomes" id="UP000051580">
    <property type="component" value="Unassembled WGS sequence"/>
</dbReference>
<feature type="domain" description="GW" evidence="2">
    <location>
        <begin position="53"/>
        <end position="137"/>
    </location>
</feature>
<keyword evidence="4" id="KW-1185">Reference proteome</keyword>
<dbReference type="EMBL" id="AZFS01000064">
    <property type="protein sequence ID" value="KRL93554.1"/>
    <property type="molecule type" value="Genomic_DNA"/>
</dbReference>
<dbReference type="PROSITE" id="PS51780">
    <property type="entry name" value="GW"/>
    <property type="match status" value="1"/>
</dbReference>
<keyword evidence="1" id="KW-0732">Signal</keyword>
<evidence type="ECO:0000313" key="4">
    <source>
        <dbReference type="Proteomes" id="UP000051580"/>
    </source>
</evidence>
<dbReference type="PROSITE" id="PS51257">
    <property type="entry name" value="PROKAR_LIPOPROTEIN"/>
    <property type="match status" value="1"/>
</dbReference>
<sequence length="457" mass="50431">MKLAFEKLEPTLREWMMILKKLVTILGVTLACAFAGSFTTVSADASSYLGITSTKNTSYNARFVNQSRRNDGIYYYAPYYTQRSAKTRDASGKNWQHRFVKVSQVATLSNGAQFAKFSWYGKTIGWVDVKALETFSRSQNAKVLLNNAHFQGRAMLFNNYTSGASYVNVGYADAATKTRNSANTIYPIASLQKVMTGAIIEQLAGQGKLSLNNKLSRYYPGVKNSSKITLRQLLNQRSGIDMSESTPNTLLSTQSAEINYTLNQLKVGNSGSFNYTNANYTLLAGIASKVTGQTYDQLVQKRIIAPLKLKHTFVWDNLPKSGSIANGYSYVNGKSNNPNNASQKLVSSLLGAGNYYSTPSDYYAIQRGLRNGKILTTNQYYDLANDYKLSYGGGLYHYSGSIKRVRGTLSGAGYETVLYGSEGNKSGVILFANQAPTKAMDSLAKTLYDLARYYNEN</sequence>
<protein>
    <submittedName>
        <fullName evidence="3">Beta-lactamase class C related penicillin binding protein</fullName>
    </submittedName>
</protein>
<dbReference type="InterPro" id="IPR012338">
    <property type="entry name" value="Beta-lactam/transpept-like"/>
</dbReference>
<name>A0A0R1URJ4_9LACO</name>
<dbReference type="PATRIC" id="fig|1423753.3.peg.1502"/>
<dbReference type="Pfam" id="PF00144">
    <property type="entry name" value="Beta-lactamase"/>
    <property type="match status" value="1"/>
</dbReference>
<dbReference type="SUPFAM" id="SSF82057">
    <property type="entry name" value="Prokaryotic SH3-related domain"/>
    <property type="match status" value="1"/>
</dbReference>
<dbReference type="Gene3D" id="2.30.30.170">
    <property type="match status" value="1"/>
</dbReference>